<sequence length="140" mass="16141">MHTMALTQHKVETTTINGKEYKTRYWYMDCAKDMTGADRHRMYYQQFVTPAVLARVASHFGKGQWALMATAYAEGDHYLNESSKLHQWDQCDIRQLVGRTVTECAYVDAPKGVMYWSPSENTCITKEAARMLIESGKYPK</sequence>
<dbReference type="KEGG" id="vg:26516500"/>
<keyword evidence="2" id="KW-1185">Reference proteome</keyword>
<dbReference type="RefSeq" id="YP_009187948.1">
    <property type="nucleotide sequence ID" value="NC_028661.1"/>
</dbReference>
<evidence type="ECO:0000313" key="1">
    <source>
        <dbReference type="EMBL" id="ALO79963.1"/>
    </source>
</evidence>
<proteinExistence type="predicted"/>
<gene>
    <name evidence="1" type="ORF">PPPL1_003</name>
</gene>
<evidence type="ECO:0000313" key="2">
    <source>
        <dbReference type="Proteomes" id="UP000203372"/>
    </source>
</evidence>
<dbReference type="Proteomes" id="UP000203372">
    <property type="component" value="Segment"/>
</dbReference>
<accession>A0A0S2MVJ5</accession>
<dbReference type="GeneID" id="26516500"/>
<dbReference type="EMBL" id="KU064779">
    <property type="protein sequence ID" value="ALO79963.1"/>
    <property type="molecule type" value="Genomic_DNA"/>
</dbReference>
<organism evidence="1 2">
    <name type="scientific">Pseudomonas phage PPPL-1</name>
    <dbReference type="NCBI Taxonomy" id="1755692"/>
    <lineage>
        <taxon>Viruses</taxon>
        <taxon>Duplodnaviria</taxon>
        <taxon>Heunggongvirae</taxon>
        <taxon>Uroviricota</taxon>
        <taxon>Caudoviricetes</taxon>
        <taxon>Autographivirales</taxon>
        <taxon>Autotranscriptaviridae</taxon>
        <taxon>Studiervirinae</taxon>
        <taxon>Hennigervirus</taxon>
        <taxon>Hennigervirus PPPL1</taxon>
        <taxon>Ghunavirus PPPL1</taxon>
    </lineage>
</organism>
<name>A0A0S2MVJ5_9CAUD</name>
<protein>
    <submittedName>
        <fullName evidence="1">Uncharacterized protein</fullName>
    </submittedName>
</protein>
<reference evidence="1 2" key="1">
    <citation type="submission" date="2015-11" db="EMBL/GenBank/DDBJ databases">
        <title>Bacteriophage PPPL-1 effective to Pseudomonas syringae pathovars.</title>
        <authorList>
            <person name="Yu J.-G."/>
            <person name="Lim J.-A."/>
            <person name="Heu S."/>
            <person name="Oh C.-S."/>
        </authorList>
    </citation>
    <scope>NUCLEOTIDE SEQUENCE [LARGE SCALE GENOMIC DNA]</scope>
</reference>